<evidence type="ECO:0000313" key="3">
    <source>
        <dbReference type="Proteomes" id="UP000037848"/>
    </source>
</evidence>
<dbReference type="EMBL" id="LHPH01000003">
    <property type="protein sequence ID" value="KPH64864.1"/>
    <property type="molecule type" value="Genomic_DNA"/>
</dbReference>
<dbReference type="STRING" id="187330.AMS58_08515"/>
<proteinExistence type="predicted"/>
<dbReference type="PATRIC" id="fig|187330.3.peg.1717"/>
<feature type="domain" description="N-acetyltransferase" evidence="1">
    <location>
        <begin position="10"/>
        <end position="166"/>
    </location>
</feature>
<dbReference type="Pfam" id="PF13302">
    <property type="entry name" value="Acetyltransf_3"/>
    <property type="match status" value="1"/>
</dbReference>
<dbReference type="Proteomes" id="UP000037848">
    <property type="component" value="Unassembled WGS sequence"/>
</dbReference>
<reference evidence="2 3" key="1">
    <citation type="submission" date="2015-08" db="EMBL/GenBank/DDBJ databases">
        <title>Draft Genome Sequence of Pseudoalteromonas porphyrae UCD-SED14.</title>
        <authorList>
            <person name="Coil D.A."/>
            <person name="Jospin G."/>
            <person name="Lee R.D."/>
            <person name="Eisen J.A."/>
        </authorList>
    </citation>
    <scope>NUCLEOTIDE SEQUENCE [LARGE SCALE GENOMIC DNA]</scope>
    <source>
        <strain evidence="2 3">UCD-SED14</strain>
    </source>
</reference>
<dbReference type="GO" id="GO:0016747">
    <property type="term" value="F:acyltransferase activity, transferring groups other than amino-acyl groups"/>
    <property type="evidence" value="ECO:0007669"/>
    <property type="project" value="InterPro"/>
</dbReference>
<dbReference type="InterPro" id="IPR016181">
    <property type="entry name" value="Acyl_CoA_acyltransferase"/>
</dbReference>
<dbReference type="InterPro" id="IPR051531">
    <property type="entry name" value="N-acetyltransferase"/>
</dbReference>
<gene>
    <name evidence="2" type="ORF">ADS77_03390</name>
</gene>
<dbReference type="PANTHER" id="PTHR43792">
    <property type="entry name" value="GNAT FAMILY, PUTATIVE (AFU_ORTHOLOGUE AFUA_3G00765)-RELATED-RELATED"/>
    <property type="match status" value="1"/>
</dbReference>
<keyword evidence="3" id="KW-1185">Reference proteome</keyword>
<comment type="caution">
    <text evidence="2">The sequence shown here is derived from an EMBL/GenBank/DDBJ whole genome shotgun (WGS) entry which is preliminary data.</text>
</comment>
<organism evidence="2 3">
    <name type="scientific">Pseudoalteromonas porphyrae</name>
    <dbReference type="NCBI Taxonomy" id="187330"/>
    <lineage>
        <taxon>Bacteria</taxon>
        <taxon>Pseudomonadati</taxon>
        <taxon>Pseudomonadota</taxon>
        <taxon>Gammaproteobacteria</taxon>
        <taxon>Alteromonadales</taxon>
        <taxon>Pseudoalteromonadaceae</taxon>
        <taxon>Pseudoalteromonas</taxon>
    </lineage>
</organism>
<evidence type="ECO:0000313" key="2">
    <source>
        <dbReference type="EMBL" id="KPH64864.1"/>
    </source>
</evidence>
<accession>A0A0N1MWS8</accession>
<dbReference type="PROSITE" id="PS51186">
    <property type="entry name" value="GNAT"/>
    <property type="match status" value="1"/>
</dbReference>
<dbReference type="AlphaFoldDB" id="A0A0N1MWS8"/>
<dbReference type="PANTHER" id="PTHR43792:SF1">
    <property type="entry name" value="N-ACETYLTRANSFERASE DOMAIN-CONTAINING PROTEIN"/>
    <property type="match status" value="1"/>
</dbReference>
<dbReference type="Gene3D" id="3.40.630.30">
    <property type="match status" value="1"/>
</dbReference>
<dbReference type="SUPFAM" id="SSF55729">
    <property type="entry name" value="Acyl-CoA N-acyltransferases (Nat)"/>
    <property type="match status" value="1"/>
</dbReference>
<dbReference type="InterPro" id="IPR000182">
    <property type="entry name" value="GNAT_dom"/>
</dbReference>
<sequence length="166" mass="19219">MFSTLQLPRVSLRLLNHKDGHSLWSILSDRRVGEFNDYDLRLSRSDVKQMIQDDISGFYEQKVVRLAIIESTTNAFIGSVGIYDINGDSAWLGFELAPHYWQCGYMFEILELLITKRMLETGFPDFTHQIQTFQANVSPHNIACIKLLSKLGFELKENTVWMRTII</sequence>
<name>A0A0N1MWS8_9GAMM</name>
<evidence type="ECO:0000259" key="1">
    <source>
        <dbReference type="PROSITE" id="PS51186"/>
    </source>
</evidence>
<protein>
    <recommendedName>
        <fullName evidence="1">N-acetyltransferase domain-containing protein</fullName>
    </recommendedName>
</protein>